<sequence>MIRNCTPSDDENRRQPTYAEPIPEQTGAIFFNISVNGKIPDVYQGEKDNAACPKPLWTVNIKGEASNDWIPYNQDWRTPTCPWFDPENPHPSPDPCAAKATEELVRNITNEMLARAQCIGVTSWPNSSLVGPCRDKGWREWNSWATPVGSSARAGLISASLLSFGLSFLMWL</sequence>
<feature type="region of interest" description="Disordered" evidence="1">
    <location>
        <begin position="1"/>
        <end position="22"/>
    </location>
</feature>
<keyword evidence="4" id="KW-1185">Reference proteome</keyword>
<dbReference type="Pfam" id="PF23584">
    <property type="entry name" value="DUF7136"/>
    <property type="match status" value="1"/>
</dbReference>
<evidence type="ECO:0000259" key="2">
    <source>
        <dbReference type="Pfam" id="PF23584"/>
    </source>
</evidence>
<organism evidence="3 4">
    <name type="scientific">Colletotrichum plurivorum</name>
    <dbReference type="NCBI Taxonomy" id="2175906"/>
    <lineage>
        <taxon>Eukaryota</taxon>
        <taxon>Fungi</taxon>
        <taxon>Dikarya</taxon>
        <taxon>Ascomycota</taxon>
        <taxon>Pezizomycotina</taxon>
        <taxon>Sordariomycetes</taxon>
        <taxon>Hypocreomycetidae</taxon>
        <taxon>Glomerellales</taxon>
        <taxon>Glomerellaceae</taxon>
        <taxon>Colletotrichum</taxon>
        <taxon>Colletotrichum orchidearum species complex</taxon>
    </lineage>
</organism>
<dbReference type="EMBL" id="WIGO01000558">
    <property type="protein sequence ID" value="KAF6808872.1"/>
    <property type="molecule type" value="Genomic_DNA"/>
</dbReference>
<name>A0A8H6J9C3_9PEZI</name>
<reference evidence="3" key="1">
    <citation type="journal article" date="2020" name="Phytopathology">
        <title>Genome Sequence Resources of Colletotrichum truncatum, C. plurivorum, C. musicola, and C. sojae: Four Species Pathogenic to Soybean (Glycine max).</title>
        <authorList>
            <person name="Rogerio F."/>
            <person name="Boufleur T.R."/>
            <person name="Ciampi-Guillardi M."/>
            <person name="Sukno S.A."/>
            <person name="Thon M.R."/>
            <person name="Massola Junior N.S."/>
            <person name="Baroncelli R."/>
        </authorList>
    </citation>
    <scope>NUCLEOTIDE SEQUENCE</scope>
    <source>
        <strain evidence="3">LFN00145</strain>
    </source>
</reference>
<dbReference type="AlphaFoldDB" id="A0A8H6J9C3"/>
<evidence type="ECO:0000313" key="3">
    <source>
        <dbReference type="EMBL" id="KAF6808872.1"/>
    </source>
</evidence>
<dbReference type="InterPro" id="IPR055560">
    <property type="entry name" value="DUF7136"/>
</dbReference>
<feature type="domain" description="DUF7136" evidence="2">
    <location>
        <begin position="3"/>
        <end position="119"/>
    </location>
</feature>
<protein>
    <recommendedName>
        <fullName evidence="2">DUF7136 domain-containing protein</fullName>
    </recommendedName>
</protein>
<comment type="caution">
    <text evidence="3">The sequence shown here is derived from an EMBL/GenBank/DDBJ whole genome shotgun (WGS) entry which is preliminary data.</text>
</comment>
<evidence type="ECO:0000256" key="1">
    <source>
        <dbReference type="SAM" id="MobiDB-lite"/>
    </source>
</evidence>
<accession>A0A8H6J9C3</accession>
<proteinExistence type="predicted"/>
<gene>
    <name evidence="3" type="ORF">CPLU01_15594</name>
</gene>
<evidence type="ECO:0000313" key="4">
    <source>
        <dbReference type="Proteomes" id="UP000654918"/>
    </source>
</evidence>
<dbReference type="Proteomes" id="UP000654918">
    <property type="component" value="Unassembled WGS sequence"/>
</dbReference>